<dbReference type="OrthoDB" id="7554786at2"/>
<organism evidence="1 2">
    <name type="scientific">Sphingomonas ginkgonis</name>
    <dbReference type="NCBI Taxonomy" id="2315330"/>
    <lineage>
        <taxon>Bacteria</taxon>
        <taxon>Pseudomonadati</taxon>
        <taxon>Pseudomonadota</taxon>
        <taxon>Alphaproteobacteria</taxon>
        <taxon>Sphingomonadales</taxon>
        <taxon>Sphingomonadaceae</taxon>
        <taxon>Sphingomonas</taxon>
    </lineage>
</organism>
<evidence type="ECO:0000313" key="2">
    <source>
        <dbReference type="Proteomes" id="UP000274661"/>
    </source>
</evidence>
<dbReference type="Proteomes" id="UP000274661">
    <property type="component" value="Unassembled WGS sequence"/>
</dbReference>
<dbReference type="Pfam" id="PF11363">
    <property type="entry name" value="DUF3164"/>
    <property type="match status" value="1"/>
</dbReference>
<gene>
    <name evidence="1" type="ORF">HMF7854_04380</name>
</gene>
<protein>
    <submittedName>
        <fullName evidence="1">DUF3164 family protein</fullName>
    </submittedName>
</protein>
<reference evidence="1 2" key="1">
    <citation type="submission" date="2018-12" db="EMBL/GenBank/DDBJ databases">
        <title>Sphingomonas sp. HMF7854 Genome sequencing and assembly.</title>
        <authorList>
            <person name="Cha I."/>
            <person name="Kang H."/>
            <person name="Kim H."/>
            <person name="Kang J."/>
            <person name="Joh K."/>
        </authorList>
    </citation>
    <scope>NUCLEOTIDE SEQUENCE [LARGE SCALE GENOMIC DNA]</scope>
    <source>
        <strain evidence="1 2">HMF7854</strain>
    </source>
</reference>
<dbReference type="EMBL" id="RWJF01000001">
    <property type="protein sequence ID" value="RST30146.1"/>
    <property type="molecule type" value="Genomic_DNA"/>
</dbReference>
<proteinExistence type="predicted"/>
<dbReference type="AlphaFoldDB" id="A0A429V856"/>
<sequence>MSEPTNDGDGQSAPAHPAQILVGGVPYLRDAKGSLVPVEAIKPADLLMDETVRGILDQAKQVSAQIAEFKGETFDRVSELQAMFAQHYGATVGGKKGNVTLVSFDGCQKVQVQVADLLEFGPELQSAKGLIDECLTEWAVGSAVELRALVNRVFQVDKEGHINRAELFMLLRVEIQDERWVRAMDAIRDSMRIIGSRTYVRFYDRAAPADPWKAVTIDMASA</sequence>
<name>A0A429V856_9SPHN</name>
<dbReference type="RefSeq" id="WP_126717981.1">
    <property type="nucleotide sequence ID" value="NZ_RWJF01000001.1"/>
</dbReference>
<evidence type="ECO:0000313" key="1">
    <source>
        <dbReference type="EMBL" id="RST30146.1"/>
    </source>
</evidence>
<dbReference type="InterPro" id="IPR021505">
    <property type="entry name" value="Phage_B3_Orf6"/>
</dbReference>
<keyword evidence="2" id="KW-1185">Reference proteome</keyword>
<accession>A0A429V856</accession>
<comment type="caution">
    <text evidence="1">The sequence shown here is derived from an EMBL/GenBank/DDBJ whole genome shotgun (WGS) entry which is preliminary data.</text>
</comment>